<gene>
    <name evidence="3" type="ORF">AC631_01946</name>
</gene>
<dbReference type="GeneID" id="26838955"/>
<dbReference type="AlphaFoldDB" id="A0A0V1Q1A9"/>
<comment type="caution">
    <text evidence="3">The sequence shown here is derived from an EMBL/GenBank/DDBJ whole genome shotgun (WGS) entry which is preliminary data.</text>
</comment>
<keyword evidence="4" id="KW-1185">Reference proteome</keyword>
<dbReference type="Pfam" id="PF13259">
    <property type="entry name" value="clamp_Gag1-like"/>
    <property type="match status" value="1"/>
</dbReference>
<dbReference type="InterPro" id="IPR025124">
    <property type="entry name" value="Gag1-like_clamp"/>
</dbReference>
<evidence type="ECO:0000313" key="4">
    <source>
        <dbReference type="Proteomes" id="UP000054251"/>
    </source>
</evidence>
<organism evidence="3 4">
    <name type="scientific">Debaryomyces fabryi</name>
    <dbReference type="NCBI Taxonomy" id="58627"/>
    <lineage>
        <taxon>Eukaryota</taxon>
        <taxon>Fungi</taxon>
        <taxon>Dikarya</taxon>
        <taxon>Ascomycota</taxon>
        <taxon>Saccharomycotina</taxon>
        <taxon>Pichiomycetes</taxon>
        <taxon>Debaryomycetaceae</taxon>
        <taxon>Debaryomyces</taxon>
    </lineage>
</organism>
<feature type="region of interest" description="Disordered" evidence="1">
    <location>
        <begin position="1"/>
        <end position="45"/>
    </location>
</feature>
<feature type="compositionally biased region" description="Polar residues" evidence="1">
    <location>
        <begin position="1"/>
        <end position="34"/>
    </location>
</feature>
<evidence type="ECO:0000313" key="3">
    <source>
        <dbReference type="EMBL" id="KSA02296.1"/>
    </source>
</evidence>
<feature type="compositionally biased region" description="Polar residues" evidence="1">
    <location>
        <begin position="163"/>
        <end position="172"/>
    </location>
</feature>
<feature type="region of interest" description="Disordered" evidence="1">
    <location>
        <begin position="163"/>
        <end position="185"/>
    </location>
</feature>
<accession>A0A0V1Q1A9</accession>
<dbReference type="InterPro" id="IPR053274">
    <property type="entry name" value="Fluconazole_resistance"/>
</dbReference>
<dbReference type="Proteomes" id="UP000054251">
    <property type="component" value="Unassembled WGS sequence"/>
</dbReference>
<evidence type="ECO:0000259" key="2">
    <source>
        <dbReference type="Pfam" id="PF13259"/>
    </source>
</evidence>
<dbReference type="EMBL" id="LMYN01000030">
    <property type="protein sequence ID" value="KSA02296.1"/>
    <property type="molecule type" value="Genomic_DNA"/>
</dbReference>
<dbReference type="OrthoDB" id="5576875at2759"/>
<feature type="region of interest" description="Disordered" evidence="1">
    <location>
        <begin position="130"/>
        <end position="149"/>
    </location>
</feature>
<feature type="compositionally biased region" description="Acidic residues" evidence="1">
    <location>
        <begin position="174"/>
        <end position="183"/>
    </location>
</feature>
<dbReference type="RefSeq" id="XP_015468398.1">
    <property type="nucleotide sequence ID" value="XM_015610776.1"/>
</dbReference>
<dbReference type="PANTHER" id="PTHR28065">
    <property type="entry name" value="FREQUENIN"/>
    <property type="match status" value="1"/>
</dbReference>
<proteinExistence type="predicted"/>
<protein>
    <recommendedName>
        <fullName evidence="2">Gag1-like clamp domain-containing protein</fullName>
    </recommendedName>
</protein>
<name>A0A0V1Q1A9_9ASCO</name>
<feature type="compositionally biased region" description="Polar residues" evidence="1">
    <location>
        <begin position="139"/>
        <end position="149"/>
    </location>
</feature>
<feature type="domain" description="Gag1-like clamp" evidence="2">
    <location>
        <begin position="219"/>
        <end position="313"/>
    </location>
</feature>
<reference evidence="3 4" key="1">
    <citation type="submission" date="2015-11" db="EMBL/GenBank/DDBJ databases">
        <title>The genome of Debaryomyces fabryi.</title>
        <authorList>
            <person name="Tafer H."/>
            <person name="Lopandic K."/>
        </authorList>
    </citation>
    <scope>NUCLEOTIDE SEQUENCE [LARGE SCALE GENOMIC DNA]</scope>
    <source>
        <strain evidence="3 4">CBS 789</strain>
    </source>
</reference>
<evidence type="ECO:0000256" key="1">
    <source>
        <dbReference type="SAM" id="MobiDB-lite"/>
    </source>
</evidence>
<sequence>MINSIETSTENSSFQPKSILKNSKSVPTLHTRTTPSDRKSSHPKKKVSSFIKNISILWNLLRLKVRSLSEEVFTTDEVVDDLFVDTDIDDPLERLARNNRGYASTEEKFLKEFKKYKTLDKMHEEYVQKNHSMHEEVKSSTTAVSDGQTKGLSLQDIIRQISDTSNSSKTPCNDSDEEEEGNDDSLKLATYHDVDICKMREDLALQLKQIASSGSITDTSKSTLRETGNQINIGETLWEYRRSKWLATDSEGELRAKEHMQQLSIAHIPKNSYVRIYNNLVDKGRLLKNDKRINLSDLIKIINAGWISEERWERAAKGLA</sequence>
<dbReference type="PANTHER" id="PTHR28065:SF1">
    <property type="entry name" value="DUF4050 DOMAIN-CONTAINING PROTEIN"/>
    <property type="match status" value="1"/>
</dbReference>